<evidence type="ECO:0000313" key="9">
    <source>
        <dbReference type="Proteomes" id="UP000757540"/>
    </source>
</evidence>
<comment type="caution">
    <text evidence="8">The sequence shown here is derived from an EMBL/GenBank/DDBJ whole genome shotgun (WGS) entry which is preliminary data.</text>
</comment>
<feature type="compositionally biased region" description="Low complexity" evidence="6">
    <location>
        <begin position="363"/>
        <end position="385"/>
    </location>
</feature>
<dbReference type="PANTHER" id="PTHR43289:SF34">
    <property type="entry name" value="SERINE_THREONINE-PROTEIN KINASE YBDM-RELATED"/>
    <property type="match status" value="1"/>
</dbReference>
<proteinExistence type="predicted"/>
<accession>A0ABX2A8R4</accession>
<keyword evidence="3 8" id="KW-0418">Kinase</keyword>
<dbReference type="Pfam" id="PF00069">
    <property type="entry name" value="Pkinase"/>
    <property type="match status" value="1"/>
</dbReference>
<dbReference type="Gene3D" id="3.30.200.20">
    <property type="entry name" value="Phosphorylase Kinase, domain 1"/>
    <property type="match status" value="1"/>
</dbReference>
<feature type="region of interest" description="Disordered" evidence="6">
    <location>
        <begin position="274"/>
        <end position="332"/>
    </location>
</feature>
<dbReference type="PROSITE" id="PS00108">
    <property type="entry name" value="PROTEIN_KINASE_ST"/>
    <property type="match status" value="1"/>
</dbReference>
<evidence type="ECO:0000256" key="3">
    <source>
        <dbReference type="ARBA" id="ARBA00022777"/>
    </source>
</evidence>
<name>A0ABX2A8R4_9MICO</name>
<dbReference type="Gene3D" id="1.10.510.10">
    <property type="entry name" value="Transferase(Phosphotransferase) domain 1"/>
    <property type="match status" value="1"/>
</dbReference>
<dbReference type="InterPro" id="IPR000719">
    <property type="entry name" value="Prot_kinase_dom"/>
</dbReference>
<dbReference type="PANTHER" id="PTHR43289">
    <property type="entry name" value="MITOGEN-ACTIVATED PROTEIN KINASE KINASE KINASE 20-RELATED"/>
    <property type="match status" value="1"/>
</dbReference>
<keyword evidence="4 5" id="KW-0067">ATP-binding</keyword>
<dbReference type="EMBL" id="JABEZU010000005">
    <property type="protein sequence ID" value="NOV99041.1"/>
    <property type="molecule type" value="Genomic_DNA"/>
</dbReference>
<dbReference type="Proteomes" id="UP000757540">
    <property type="component" value="Unassembled WGS sequence"/>
</dbReference>
<keyword evidence="1" id="KW-0808">Transferase</keyword>
<evidence type="ECO:0000256" key="4">
    <source>
        <dbReference type="ARBA" id="ARBA00022840"/>
    </source>
</evidence>
<reference evidence="8 9" key="1">
    <citation type="submission" date="2020-05" db="EMBL/GenBank/DDBJ databases">
        <title>Genomic Encyclopedia of Type Strains, Phase III (KMG-III): the genomes of soil and plant-associated and newly described type strains.</title>
        <authorList>
            <person name="Whitman W."/>
        </authorList>
    </citation>
    <scope>NUCLEOTIDE SEQUENCE [LARGE SCALE GENOMIC DNA]</scope>
    <source>
        <strain evidence="8 9">KCTC 19046</strain>
    </source>
</reference>
<dbReference type="InterPro" id="IPR008271">
    <property type="entry name" value="Ser/Thr_kinase_AS"/>
</dbReference>
<dbReference type="SMART" id="SM00220">
    <property type="entry name" value="S_TKc"/>
    <property type="match status" value="1"/>
</dbReference>
<organism evidence="8 9">
    <name type="scientific">Isoptericola halotolerans</name>
    <dbReference type="NCBI Taxonomy" id="300560"/>
    <lineage>
        <taxon>Bacteria</taxon>
        <taxon>Bacillati</taxon>
        <taxon>Actinomycetota</taxon>
        <taxon>Actinomycetes</taxon>
        <taxon>Micrococcales</taxon>
        <taxon>Promicromonosporaceae</taxon>
        <taxon>Isoptericola</taxon>
    </lineage>
</organism>
<dbReference type="PROSITE" id="PS50011">
    <property type="entry name" value="PROTEIN_KINASE_DOM"/>
    <property type="match status" value="1"/>
</dbReference>
<evidence type="ECO:0000256" key="2">
    <source>
        <dbReference type="ARBA" id="ARBA00022741"/>
    </source>
</evidence>
<dbReference type="RefSeq" id="WP_171785223.1">
    <property type="nucleotide sequence ID" value="NZ_BAAAML010000011.1"/>
</dbReference>
<feature type="region of interest" description="Disordered" evidence="6">
    <location>
        <begin position="363"/>
        <end position="387"/>
    </location>
</feature>
<dbReference type="CDD" id="cd14014">
    <property type="entry name" value="STKc_PknB_like"/>
    <property type="match status" value="1"/>
</dbReference>
<dbReference type="PROSITE" id="PS00107">
    <property type="entry name" value="PROTEIN_KINASE_ATP"/>
    <property type="match status" value="1"/>
</dbReference>
<evidence type="ECO:0000259" key="7">
    <source>
        <dbReference type="PROSITE" id="PS50011"/>
    </source>
</evidence>
<sequence length="532" mass="56144">MSQSSPGEALPDGVTPLAPTDPRTLGALRVLGRIGRGGMGLVYLGETGTGVQVAIKVVRPEYAQDPEFRTRFRREAAAAQRVRSRYTAALVDADLDGPAPWLATEYVPGPTLAAQVADVGPLAEVQVRQLVEHLAGALHDVHRADLVHRDIKPANVLLGPDGPRLIDMGIARAADSTSLTMTGMQLGTPVFMAPEQARVDEPSAATDVWALGAVAFFAATGRRPFGEGRPDIMYYRVVHEEPRLDECPDFLRPFVETCLAKEPADRPTVPEILAAHPHLPGPRPSPGTVRHADVPFVAPEPVDDSPTDDTQVPRAPAPEPTPEPAEAAPRRRGRPVLVAAAAGILVLGAGAALAMSWPLVGGTPTTSPSTTPSTSPSPSATPAATDLATGATIDPCLVGRWEQTSMTDTWDLLGEDVGISGWDGRVLEIHDDGSQVITYDDADPVTGAMSVGTITDTWSGTTTDQLATDDGTLEFTATDHSAVTVDRDVAGFTETYRPPSGTADGVLYTCDGTTLTQREPDGAYEATFTRLD</sequence>
<keyword evidence="9" id="KW-1185">Reference proteome</keyword>
<feature type="domain" description="Protein kinase" evidence="7">
    <location>
        <begin position="28"/>
        <end position="279"/>
    </location>
</feature>
<evidence type="ECO:0000313" key="8">
    <source>
        <dbReference type="EMBL" id="NOV99041.1"/>
    </source>
</evidence>
<keyword evidence="8" id="KW-0723">Serine/threonine-protein kinase</keyword>
<gene>
    <name evidence="8" type="ORF">HDG69_003643</name>
</gene>
<dbReference type="InterPro" id="IPR011009">
    <property type="entry name" value="Kinase-like_dom_sf"/>
</dbReference>
<dbReference type="InterPro" id="IPR017441">
    <property type="entry name" value="Protein_kinase_ATP_BS"/>
</dbReference>
<evidence type="ECO:0000256" key="6">
    <source>
        <dbReference type="SAM" id="MobiDB-lite"/>
    </source>
</evidence>
<evidence type="ECO:0000256" key="1">
    <source>
        <dbReference type="ARBA" id="ARBA00022679"/>
    </source>
</evidence>
<protein>
    <submittedName>
        <fullName evidence="8">Serine/threonine protein kinase</fullName>
    </submittedName>
</protein>
<feature type="region of interest" description="Disordered" evidence="6">
    <location>
        <begin position="1"/>
        <end position="21"/>
    </location>
</feature>
<dbReference type="SUPFAM" id="SSF56112">
    <property type="entry name" value="Protein kinase-like (PK-like)"/>
    <property type="match status" value="1"/>
</dbReference>
<feature type="binding site" evidence="5">
    <location>
        <position position="56"/>
    </location>
    <ligand>
        <name>ATP</name>
        <dbReference type="ChEBI" id="CHEBI:30616"/>
    </ligand>
</feature>
<keyword evidence="2 5" id="KW-0547">Nucleotide-binding</keyword>
<dbReference type="GO" id="GO:0004674">
    <property type="term" value="F:protein serine/threonine kinase activity"/>
    <property type="evidence" value="ECO:0007669"/>
    <property type="project" value="UniProtKB-KW"/>
</dbReference>
<evidence type="ECO:0000256" key="5">
    <source>
        <dbReference type="PROSITE-ProRule" id="PRU10141"/>
    </source>
</evidence>